<comment type="caution">
    <text evidence="1">The sequence shown here is derived from an EMBL/GenBank/DDBJ whole genome shotgun (WGS) entry which is preliminary data.</text>
</comment>
<dbReference type="AlphaFoldDB" id="A0A445CE03"/>
<sequence>MKEDAINWARKGPQCQKHTNLIHAPSVQKNSLKTPYSFHTWTLEEKREVVGSKIEEYHRRLALAYDKHVRPRVFLEGDLVLKSVDTVMKNMLCQNELPNGRVLILFLKYTPTDIASY</sequence>
<evidence type="ECO:0000313" key="2">
    <source>
        <dbReference type="Proteomes" id="UP000289738"/>
    </source>
</evidence>
<gene>
    <name evidence="1" type="ORF">Ahy_A07g035383</name>
</gene>
<organism evidence="1 2">
    <name type="scientific">Arachis hypogaea</name>
    <name type="common">Peanut</name>
    <dbReference type="NCBI Taxonomy" id="3818"/>
    <lineage>
        <taxon>Eukaryota</taxon>
        <taxon>Viridiplantae</taxon>
        <taxon>Streptophyta</taxon>
        <taxon>Embryophyta</taxon>
        <taxon>Tracheophyta</taxon>
        <taxon>Spermatophyta</taxon>
        <taxon>Magnoliopsida</taxon>
        <taxon>eudicotyledons</taxon>
        <taxon>Gunneridae</taxon>
        <taxon>Pentapetalae</taxon>
        <taxon>rosids</taxon>
        <taxon>fabids</taxon>
        <taxon>Fabales</taxon>
        <taxon>Fabaceae</taxon>
        <taxon>Papilionoideae</taxon>
        <taxon>50 kb inversion clade</taxon>
        <taxon>dalbergioids sensu lato</taxon>
        <taxon>Dalbergieae</taxon>
        <taxon>Pterocarpus clade</taxon>
        <taxon>Arachis</taxon>
    </lineage>
</organism>
<dbReference type="EMBL" id="SDMP01000007">
    <property type="protein sequence ID" value="RYR49091.1"/>
    <property type="molecule type" value="Genomic_DNA"/>
</dbReference>
<evidence type="ECO:0000313" key="1">
    <source>
        <dbReference type="EMBL" id="RYR49091.1"/>
    </source>
</evidence>
<reference evidence="1 2" key="1">
    <citation type="submission" date="2019-01" db="EMBL/GenBank/DDBJ databases">
        <title>Sequencing of cultivated peanut Arachis hypogaea provides insights into genome evolution and oil improvement.</title>
        <authorList>
            <person name="Chen X."/>
        </authorList>
    </citation>
    <scope>NUCLEOTIDE SEQUENCE [LARGE SCALE GENOMIC DNA]</scope>
    <source>
        <strain evidence="2">cv. Fuhuasheng</strain>
        <tissue evidence="1">Leaves</tissue>
    </source>
</reference>
<proteinExistence type="predicted"/>
<name>A0A445CE03_ARAHY</name>
<keyword evidence="2" id="KW-1185">Reference proteome</keyword>
<dbReference type="Proteomes" id="UP000289738">
    <property type="component" value="Chromosome A07"/>
</dbReference>
<accession>A0A445CE03</accession>
<protein>
    <submittedName>
        <fullName evidence="1">Uncharacterized protein</fullName>
    </submittedName>
</protein>